<evidence type="ECO:0000256" key="4">
    <source>
        <dbReference type="ARBA" id="ARBA00022882"/>
    </source>
</evidence>
<accession>A0A7J7KKK7</accession>
<feature type="region of interest" description="Disordered" evidence="7">
    <location>
        <begin position="150"/>
        <end position="211"/>
    </location>
</feature>
<dbReference type="GO" id="GO:0005886">
    <property type="term" value="C:plasma membrane"/>
    <property type="evidence" value="ECO:0007669"/>
    <property type="project" value="UniProtKB-SubCell"/>
</dbReference>
<keyword evidence="4" id="KW-0851">Voltage-gated channel</keyword>
<feature type="region of interest" description="Disordered" evidence="7">
    <location>
        <begin position="223"/>
        <end position="265"/>
    </location>
</feature>
<dbReference type="EMBL" id="VXIV02000462">
    <property type="protein sequence ID" value="KAF6038148.1"/>
    <property type="molecule type" value="Genomic_DNA"/>
</dbReference>
<evidence type="ECO:0000313" key="10">
    <source>
        <dbReference type="Proteomes" id="UP000593567"/>
    </source>
</evidence>
<evidence type="ECO:0000256" key="8">
    <source>
        <dbReference type="SAM" id="Phobius"/>
    </source>
</evidence>
<keyword evidence="8" id="KW-1133">Transmembrane helix</keyword>
<keyword evidence="8" id="KW-0812">Transmembrane</keyword>
<keyword evidence="6" id="KW-0407">Ion channel</keyword>
<gene>
    <name evidence="9" type="ORF">EB796_003543</name>
</gene>
<keyword evidence="2" id="KW-0813">Transport</keyword>
<proteinExistence type="predicted"/>
<organism evidence="9 10">
    <name type="scientific">Bugula neritina</name>
    <name type="common">Brown bryozoan</name>
    <name type="synonym">Sertularia neritina</name>
    <dbReference type="NCBI Taxonomy" id="10212"/>
    <lineage>
        <taxon>Eukaryota</taxon>
        <taxon>Metazoa</taxon>
        <taxon>Spiralia</taxon>
        <taxon>Lophotrochozoa</taxon>
        <taxon>Bryozoa</taxon>
        <taxon>Gymnolaemata</taxon>
        <taxon>Cheilostomatida</taxon>
        <taxon>Flustrina</taxon>
        <taxon>Buguloidea</taxon>
        <taxon>Bugulidae</taxon>
        <taxon>Bugula</taxon>
    </lineage>
</organism>
<keyword evidence="5" id="KW-0406">Ion transport</keyword>
<dbReference type="Proteomes" id="UP000593567">
    <property type="component" value="Unassembled WGS sequence"/>
</dbReference>
<dbReference type="PANTHER" id="PTHR46480:SF1">
    <property type="entry name" value="VOLTAGE-GATED HYDROGEN CHANNEL 1"/>
    <property type="match status" value="1"/>
</dbReference>
<name>A0A7J7KKK7_BUGNE</name>
<dbReference type="OrthoDB" id="427456at2759"/>
<sequence length="265" mass="29902">MRKDFFHSKLQVLDAIVVIISLLLDISFLPQVWTFTDATLTAIPIIIGLSWRVVRVINNSLINLHEKDKILLARETALLKESEKRNRHKKHEIYNLRGLCRKLGAEETDITACAKLVKTIKKKRFSKISLASGIMSVNSLAFLGTLSREKQPHEPNLDRVESFTKTDETKGDEGFDTLQRSGDYVRRNRKGSTTNKKWARNTSHRMSNVSSIGSISMASSFDHDLDEEDIDNTSYERATETSDTDNDDSDGRGSSGKSDKVSIKL</sequence>
<feature type="compositionally biased region" description="Basic and acidic residues" evidence="7">
    <location>
        <begin position="150"/>
        <end position="173"/>
    </location>
</feature>
<dbReference type="GO" id="GO:0030171">
    <property type="term" value="F:voltage-gated proton channel activity"/>
    <property type="evidence" value="ECO:0007669"/>
    <property type="project" value="InterPro"/>
</dbReference>
<comment type="subcellular location">
    <subcellularLocation>
        <location evidence="1">Cell membrane</location>
        <topology evidence="1">Multi-pass membrane protein</topology>
    </subcellularLocation>
</comment>
<reference evidence="9" key="1">
    <citation type="submission" date="2020-06" db="EMBL/GenBank/DDBJ databases">
        <title>Draft genome of Bugula neritina, a colonial animal packing powerful symbionts and potential medicines.</title>
        <authorList>
            <person name="Rayko M."/>
        </authorList>
    </citation>
    <scope>NUCLEOTIDE SEQUENCE [LARGE SCALE GENOMIC DNA]</scope>
    <source>
        <strain evidence="9">Kwan_BN1</strain>
    </source>
</reference>
<dbReference type="AlphaFoldDB" id="A0A7J7KKK7"/>
<dbReference type="PANTHER" id="PTHR46480">
    <property type="entry name" value="F20B24.22"/>
    <property type="match status" value="1"/>
</dbReference>
<evidence type="ECO:0000256" key="3">
    <source>
        <dbReference type="ARBA" id="ARBA00022475"/>
    </source>
</evidence>
<comment type="caution">
    <text evidence="9">The sequence shown here is derived from an EMBL/GenBank/DDBJ whole genome shotgun (WGS) entry which is preliminary data.</text>
</comment>
<evidence type="ECO:0000256" key="2">
    <source>
        <dbReference type="ARBA" id="ARBA00022448"/>
    </source>
</evidence>
<dbReference type="GO" id="GO:0034702">
    <property type="term" value="C:monoatomic ion channel complex"/>
    <property type="evidence" value="ECO:0007669"/>
    <property type="project" value="UniProtKB-KW"/>
</dbReference>
<keyword evidence="8" id="KW-0472">Membrane</keyword>
<keyword evidence="3" id="KW-1003">Cell membrane</keyword>
<evidence type="ECO:0000256" key="5">
    <source>
        <dbReference type="ARBA" id="ARBA00023065"/>
    </source>
</evidence>
<evidence type="ECO:0000256" key="6">
    <source>
        <dbReference type="ARBA" id="ARBA00023303"/>
    </source>
</evidence>
<protein>
    <submittedName>
        <fullName evidence="9">Uncharacterized protein</fullName>
    </submittedName>
</protein>
<evidence type="ECO:0000256" key="1">
    <source>
        <dbReference type="ARBA" id="ARBA00004651"/>
    </source>
</evidence>
<evidence type="ECO:0000256" key="7">
    <source>
        <dbReference type="SAM" id="MobiDB-lite"/>
    </source>
</evidence>
<feature type="transmembrane region" description="Helical" evidence="8">
    <location>
        <begin position="12"/>
        <end position="33"/>
    </location>
</feature>
<keyword evidence="10" id="KW-1185">Reference proteome</keyword>
<evidence type="ECO:0000313" key="9">
    <source>
        <dbReference type="EMBL" id="KAF6038148.1"/>
    </source>
</evidence>
<dbReference type="InterPro" id="IPR031846">
    <property type="entry name" value="Hvcn1"/>
</dbReference>